<proteinExistence type="inferred from homology"/>
<evidence type="ECO:0000259" key="2">
    <source>
        <dbReference type="Pfam" id="PF12850"/>
    </source>
</evidence>
<dbReference type="Pfam" id="PF12850">
    <property type="entry name" value="Metallophos_2"/>
    <property type="match status" value="1"/>
</dbReference>
<dbReference type="AlphaFoldDB" id="A0A1I1ZUM4"/>
<dbReference type="PANTHER" id="PTHR42850:SF2">
    <property type="entry name" value="BLL5683 PROTEIN"/>
    <property type="match status" value="1"/>
</dbReference>
<dbReference type="Proteomes" id="UP000199516">
    <property type="component" value="Unassembled WGS sequence"/>
</dbReference>
<accession>A0A1I1ZUM4</accession>
<dbReference type="PANTHER" id="PTHR42850">
    <property type="entry name" value="METALLOPHOSPHOESTERASE"/>
    <property type="match status" value="1"/>
</dbReference>
<evidence type="ECO:0000313" key="4">
    <source>
        <dbReference type="Proteomes" id="UP000199516"/>
    </source>
</evidence>
<dbReference type="InterPro" id="IPR029052">
    <property type="entry name" value="Metallo-depent_PP-like"/>
</dbReference>
<dbReference type="EMBL" id="FONT01000001">
    <property type="protein sequence ID" value="SFE35058.1"/>
    <property type="molecule type" value="Genomic_DNA"/>
</dbReference>
<sequence length="242" mass="27425">MQIALLSDIHGNARALKAVLKELKMQKIDQLYVLGDLCYRGPEPKNSLETVRSYPAKVLKGNADEWIVRGVKKGEVPDKALALMNQEREWALERLTSDDLHYLEQLPEFFVDELSDEVTMHAFHATPDSLFDVVPADASDDTLENQLNTREEANLIVYSHVHTPFIRKIGDKTYINTGSVGLPFDGDPRPSYVLVNIHEGDISASIERVEYDNEKVMRQYDANDYPNSEQMKHVIQTGQKPG</sequence>
<dbReference type="GO" id="GO:0005737">
    <property type="term" value="C:cytoplasm"/>
    <property type="evidence" value="ECO:0007669"/>
    <property type="project" value="TreeGrafter"/>
</dbReference>
<dbReference type="OrthoDB" id="9813918at2"/>
<dbReference type="PIRSF" id="PIRSF000883">
    <property type="entry name" value="Pesterase_MJ0912"/>
    <property type="match status" value="1"/>
</dbReference>
<dbReference type="InterPro" id="IPR050126">
    <property type="entry name" value="Ap4A_hydrolase"/>
</dbReference>
<dbReference type="InterPro" id="IPR024654">
    <property type="entry name" value="Calcineurin-like_PHP_lpxH"/>
</dbReference>
<dbReference type="GO" id="GO:0016791">
    <property type="term" value="F:phosphatase activity"/>
    <property type="evidence" value="ECO:0007669"/>
    <property type="project" value="TreeGrafter"/>
</dbReference>
<protein>
    <submittedName>
        <fullName evidence="3">Phosphoesterase, MJ0936 family</fullName>
    </submittedName>
</protein>
<organism evidence="3 4">
    <name type="scientific">Alteribacillus iranensis</name>
    <dbReference type="NCBI Taxonomy" id="930128"/>
    <lineage>
        <taxon>Bacteria</taxon>
        <taxon>Bacillati</taxon>
        <taxon>Bacillota</taxon>
        <taxon>Bacilli</taxon>
        <taxon>Bacillales</taxon>
        <taxon>Bacillaceae</taxon>
        <taxon>Alteribacillus</taxon>
    </lineage>
</organism>
<gene>
    <name evidence="3" type="ORF">SAMN05192532_101439</name>
</gene>
<name>A0A1I1ZUM4_9BACI</name>
<comment type="similarity">
    <text evidence="1">Belongs to the metallophosphoesterase superfamily. YfcE family.</text>
</comment>
<evidence type="ECO:0000256" key="1">
    <source>
        <dbReference type="ARBA" id="ARBA00008950"/>
    </source>
</evidence>
<dbReference type="SUPFAM" id="SSF56300">
    <property type="entry name" value="Metallo-dependent phosphatases"/>
    <property type="match status" value="1"/>
</dbReference>
<keyword evidence="4" id="KW-1185">Reference proteome</keyword>
<dbReference type="STRING" id="930128.SAMN05192532_101439"/>
<feature type="domain" description="Calcineurin-like phosphoesterase" evidence="2">
    <location>
        <begin position="1"/>
        <end position="199"/>
    </location>
</feature>
<reference evidence="3 4" key="1">
    <citation type="submission" date="2016-10" db="EMBL/GenBank/DDBJ databases">
        <authorList>
            <person name="de Groot N.N."/>
        </authorList>
    </citation>
    <scope>NUCLEOTIDE SEQUENCE [LARGE SCALE GENOMIC DNA]</scope>
    <source>
        <strain evidence="3 4">DSM 23995</strain>
    </source>
</reference>
<dbReference type="Gene3D" id="3.60.21.10">
    <property type="match status" value="1"/>
</dbReference>
<dbReference type="RefSeq" id="WP_091656751.1">
    <property type="nucleotide sequence ID" value="NZ_FONT01000001.1"/>
</dbReference>
<evidence type="ECO:0000313" key="3">
    <source>
        <dbReference type="EMBL" id="SFE35058.1"/>
    </source>
</evidence>
<dbReference type="InterPro" id="IPR011152">
    <property type="entry name" value="Pesterase_MJ0912"/>
</dbReference>